<dbReference type="Pfam" id="PF13545">
    <property type="entry name" value="HTH_Crp_2"/>
    <property type="match status" value="1"/>
</dbReference>
<dbReference type="AlphaFoldDB" id="A0A7X5QSQ6"/>
<evidence type="ECO:0000256" key="2">
    <source>
        <dbReference type="ARBA" id="ARBA00011738"/>
    </source>
</evidence>
<evidence type="ECO:0000259" key="13">
    <source>
        <dbReference type="PROSITE" id="PS51063"/>
    </source>
</evidence>
<dbReference type="RefSeq" id="WP_166698314.1">
    <property type="nucleotide sequence ID" value="NZ_JAAQTL010000001.1"/>
</dbReference>
<dbReference type="InterPro" id="IPR000595">
    <property type="entry name" value="cNMP-bd_dom"/>
</dbReference>
<evidence type="ECO:0000256" key="7">
    <source>
        <dbReference type="ARBA" id="ARBA00023015"/>
    </source>
</evidence>
<evidence type="ECO:0000256" key="11">
    <source>
        <dbReference type="ARBA" id="ARBA00023163"/>
    </source>
</evidence>
<evidence type="ECO:0000256" key="12">
    <source>
        <dbReference type="ARBA" id="ARBA00031697"/>
    </source>
</evidence>
<keyword evidence="11" id="KW-0804">Transcription</keyword>
<evidence type="ECO:0000256" key="6">
    <source>
        <dbReference type="ARBA" id="ARBA00022636"/>
    </source>
</evidence>
<evidence type="ECO:0000256" key="4">
    <source>
        <dbReference type="ARBA" id="ARBA00022491"/>
    </source>
</evidence>
<dbReference type="GO" id="GO:0003824">
    <property type="term" value="F:catalytic activity"/>
    <property type="evidence" value="ECO:0007669"/>
    <property type="project" value="UniProtKB-KW"/>
</dbReference>
<evidence type="ECO:0000256" key="5">
    <source>
        <dbReference type="ARBA" id="ARBA00022533"/>
    </source>
</evidence>
<dbReference type="EMBL" id="JAAQTL010000001">
    <property type="protein sequence ID" value="NID14610.1"/>
    <property type="molecule type" value="Genomic_DNA"/>
</dbReference>
<accession>A0A7X5QSQ6</accession>
<protein>
    <recommendedName>
        <fullName evidence="3">CRP-like protein Clp</fullName>
    </recommendedName>
    <alternativeName>
        <fullName evidence="12">Catabolite activation-like protein</fullName>
    </alternativeName>
</protein>
<keyword evidence="4" id="KW-0678">Repressor</keyword>
<evidence type="ECO:0000256" key="10">
    <source>
        <dbReference type="ARBA" id="ARBA00023159"/>
    </source>
</evidence>
<dbReference type="GO" id="GO:0005829">
    <property type="term" value="C:cytosol"/>
    <property type="evidence" value="ECO:0007669"/>
    <property type="project" value="TreeGrafter"/>
</dbReference>
<keyword evidence="10" id="KW-0010">Activator</keyword>
<dbReference type="Pfam" id="PF00027">
    <property type="entry name" value="cNMP_binding"/>
    <property type="match status" value="1"/>
</dbReference>
<organism evidence="14 15">
    <name type="scientific">Luteibacter yeojuensis</name>
    <dbReference type="NCBI Taxonomy" id="345309"/>
    <lineage>
        <taxon>Bacteria</taxon>
        <taxon>Pseudomonadati</taxon>
        <taxon>Pseudomonadota</taxon>
        <taxon>Gammaproteobacteria</taxon>
        <taxon>Lysobacterales</taxon>
        <taxon>Rhodanobacteraceae</taxon>
        <taxon>Luteibacter</taxon>
    </lineage>
</organism>
<evidence type="ECO:0000256" key="1">
    <source>
        <dbReference type="ARBA" id="ARBA00004496"/>
    </source>
</evidence>
<dbReference type="SMART" id="SM00100">
    <property type="entry name" value="cNMP"/>
    <property type="match status" value="1"/>
</dbReference>
<dbReference type="InterPro" id="IPR036388">
    <property type="entry name" value="WH-like_DNA-bd_sf"/>
</dbReference>
<dbReference type="InterPro" id="IPR018490">
    <property type="entry name" value="cNMP-bd_dom_sf"/>
</dbReference>
<dbReference type="PANTHER" id="PTHR24567:SF75">
    <property type="entry name" value="FUMARATE AND NITRATE REDUCTION REGULATORY PROTEIN"/>
    <property type="match status" value="1"/>
</dbReference>
<reference evidence="14 15" key="1">
    <citation type="journal article" date="2006" name="Int. J. Syst. Evol. Microbiol.">
        <title>Dyella yeojuensis sp. nov., isolated from greenhouse soil in Korea.</title>
        <authorList>
            <person name="Kim B.Y."/>
            <person name="Weon H.Y."/>
            <person name="Lee K.H."/>
            <person name="Seok S.J."/>
            <person name="Kwon S.W."/>
            <person name="Go S.J."/>
            <person name="Stackebrandt E."/>
        </authorList>
    </citation>
    <scope>NUCLEOTIDE SEQUENCE [LARGE SCALE GENOMIC DNA]</scope>
    <source>
        <strain evidence="14 15">DSM 17673</strain>
    </source>
</reference>
<name>A0A7X5QSQ6_9GAMM</name>
<dbReference type="PROSITE" id="PS51063">
    <property type="entry name" value="HTH_CRP_2"/>
    <property type="match status" value="1"/>
</dbReference>
<dbReference type="GO" id="GO:0003700">
    <property type="term" value="F:DNA-binding transcription factor activity"/>
    <property type="evidence" value="ECO:0007669"/>
    <property type="project" value="TreeGrafter"/>
</dbReference>
<proteinExistence type="predicted"/>
<dbReference type="InterPro" id="IPR036390">
    <property type="entry name" value="WH_DNA-bd_sf"/>
</dbReference>
<keyword evidence="15" id="KW-1185">Reference proteome</keyword>
<keyword evidence="8" id="KW-0843">Virulence</keyword>
<dbReference type="Gene3D" id="1.10.10.10">
    <property type="entry name" value="Winged helix-like DNA-binding domain superfamily/Winged helix DNA-binding domain"/>
    <property type="match status" value="1"/>
</dbReference>
<gene>
    <name evidence="14" type="ORF">HBF32_03915</name>
</gene>
<dbReference type="InterPro" id="IPR012318">
    <property type="entry name" value="HTH_CRP"/>
</dbReference>
<comment type="subcellular location">
    <subcellularLocation>
        <location evidence="1">Cytoplasm</location>
    </subcellularLocation>
</comment>
<dbReference type="PRINTS" id="PR00034">
    <property type="entry name" value="HTHCRP"/>
</dbReference>
<keyword evidence="9" id="KW-0238">DNA-binding</keyword>
<sequence length="238" mass="26057">MRTSIDPQSTPSLPWTAWPTTPSAAGSLDIDLLQSHLPAIRRKHRAGQHLFRAGQPFRALHLIQVGSYKTCGLADDGRERVTAFKMRGELVGVDSIGLGSYACDAVALEDSESWELPYPAVMKAAVHVPGLQEQIHAALAAEIRCDRGWMLLLSTLAAEPRVAAFLIDIAARQARMGYSAKHFILRMSRLDIASFLAIKHETVSRALSHLAERHFISVQRREVHVLDAQGLRGVAAAA</sequence>
<dbReference type="PANTHER" id="PTHR24567">
    <property type="entry name" value="CRP FAMILY TRANSCRIPTIONAL REGULATORY PROTEIN"/>
    <property type="match status" value="1"/>
</dbReference>
<evidence type="ECO:0000256" key="3">
    <source>
        <dbReference type="ARBA" id="ARBA00020769"/>
    </source>
</evidence>
<comment type="subunit">
    <text evidence="2">Homodimer.</text>
</comment>
<dbReference type="Proteomes" id="UP000518878">
    <property type="component" value="Unassembled WGS sequence"/>
</dbReference>
<feature type="domain" description="HTH crp-type" evidence="13">
    <location>
        <begin position="156"/>
        <end position="229"/>
    </location>
</feature>
<keyword evidence="7" id="KW-0805">Transcription regulation</keyword>
<dbReference type="Gene3D" id="2.60.120.10">
    <property type="entry name" value="Jelly Rolls"/>
    <property type="match status" value="1"/>
</dbReference>
<dbReference type="InterPro" id="IPR014710">
    <property type="entry name" value="RmlC-like_jellyroll"/>
</dbReference>
<dbReference type="SUPFAM" id="SSF46785">
    <property type="entry name" value="Winged helix' DNA-binding domain"/>
    <property type="match status" value="1"/>
</dbReference>
<dbReference type="SMART" id="SM00419">
    <property type="entry name" value="HTH_CRP"/>
    <property type="match status" value="1"/>
</dbReference>
<dbReference type="CDD" id="cd00038">
    <property type="entry name" value="CAP_ED"/>
    <property type="match status" value="1"/>
</dbReference>
<keyword evidence="6" id="KW-0973">c-di-GMP</keyword>
<evidence type="ECO:0000256" key="9">
    <source>
        <dbReference type="ARBA" id="ARBA00023125"/>
    </source>
</evidence>
<evidence type="ECO:0000256" key="8">
    <source>
        <dbReference type="ARBA" id="ARBA00023026"/>
    </source>
</evidence>
<keyword evidence="5" id="KW-0021">Allosteric enzyme</keyword>
<comment type="caution">
    <text evidence="14">The sequence shown here is derived from an EMBL/GenBank/DDBJ whole genome shotgun (WGS) entry which is preliminary data.</text>
</comment>
<dbReference type="SUPFAM" id="SSF51206">
    <property type="entry name" value="cAMP-binding domain-like"/>
    <property type="match status" value="1"/>
</dbReference>
<evidence type="ECO:0000313" key="15">
    <source>
        <dbReference type="Proteomes" id="UP000518878"/>
    </source>
</evidence>
<evidence type="ECO:0000313" key="14">
    <source>
        <dbReference type="EMBL" id="NID14610.1"/>
    </source>
</evidence>
<dbReference type="InterPro" id="IPR050397">
    <property type="entry name" value="Env_Response_Regulators"/>
</dbReference>
<dbReference type="GO" id="GO:0003677">
    <property type="term" value="F:DNA binding"/>
    <property type="evidence" value="ECO:0007669"/>
    <property type="project" value="UniProtKB-KW"/>
</dbReference>